<dbReference type="EMBL" id="REGN01010716">
    <property type="protein sequence ID" value="RMZ98535.1"/>
    <property type="molecule type" value="Genomic_DNA"/>
</dbReference>
<gene>
    <name evidence="1" type="ORF">BpHYR1_046345</name>
</gene>
<evidence type="ECO:0000313" key="1">
    <source>
        <dbReference type="EMBL" id="RMZ98535.1"/>
    </source>
</evidence>
<proteinExistence type="predicted"/>
<sequence>MQLVLYLSFIAMMLGFNCFRQIYIRHEKLDVSNLEKLFYSRQENIRHVVFRHKTKNIINICLA</sequence>
<keyword evidence="2" id="KW-1185">Reference proteome</keyword>
<evidence type="ECO:0000313" key="2">
    <source>
        <dbReference type="Proteomes" id="UP000276133"/>
    </source>
</evidence>
<dbReference type="AlphaFoldDB" id="A0A3M7PHD5"/>
<protein>
    <submittedName>
        <fullName evidence="1">Uncharacterized protein</fullName>
    </submittedName>
</protein>
<reference evidence="1 2" key="1">
    <citation type="journal article" date="2018" name="Sci. Rep.">
        <title>Genomic signatures of local adaptation to the degree of environmental predictability in rotifers.</title>
        <authorList>
            <person name="Franch-Gras L."/>
            <person name="Hahn C."/>
            <person name="Garcia-Roger E.M."/>
            <person name="Carmona M.J."/>
            <person name="Serra M."/>
            <person name="Gomez A."/>
        </authorList>
    </citation>
    <scope>NUCLEOTIDE SEQUENCE [LARGE SCALE GENOMIC DNA]</scope>
    <source>
        <strain evidence="1">HYR1</strain>
    </source>
</reference>
<accession>A0A3M7PHD5</accession>
<organism evidence="1 2">
    <name type="scientific">Brachionus plicatilis</name>
    <name type="common">Marine rotifer</name>
    <name type="synonym">Brachionus muelleri</name>
    <dbReference type="NCBI Taxonomy" id="10195"/>
    <lineage>
        <taxon>Eukaryota</taxon>
        <taxon>Metazoa</taxon>
        <taxon>Spiralia</taxon>
        <taxon>Gnathifera</taxon>
        <taxon>Rotifera</taxon>
        <taxon>Eurotatoria</taxon>
        <taxon>Monogononta</taxon>
        <taxon>Pseudotrocha</taxon>
        <taxon>Ploima</taxon>
        <taxon>Brachionidae</taxon>
        <taxon>Brachionus</taxon>
    </lineage>
</organism>
<comment type="caution">
    <text evidence="1">The sequence shown here is derived from an EMBL/GenBank/DDBJ whole genome shotgun (WGS) entry which is preliminary data.</text>
</comment>
<dbReference type="Proteomes" id="UP000276133">
    <property type="component" value="Unassembled WGS sequence"/>
</dbReference>
<name>A0A3M7PHD5_BRAPC</name>